<dbReference type="Proteomes" id="UP001617427">
    <property type="component" value="Unassembled WGS sequence"/>
</dbReference>
<dbReference type="Pfam" id="PF13561">
    <property type="entry name" value="adh_short_C2"/>
    <property type="match status" value="1"/>
</dbReference>
<dbReference type="EC" id="1.1.1.-" evidence="3"/>
<dbReference type="InterPro" id="IPR050259">
    <property type="entry name" value="SDR"/>
</dbReference>
<feature type="domain" description="Ketoreductase" evidence="2">
    <location>
        <begin position="9"/>
        <end position="188"/>
    </location>
</feature>
<name>A0ABW8F4C7_9BURK</name>
<dbReference type="PRINTS" id="PR00080">
    <property type="entry name" value="SDRFAMILY"/>
</dbReference>
<dbReference type="InterPro" id="IPR057326">
    <property type="entry name" value="KR_dom"/>
</dbReference>
<evidence type="ECO:0000256" key="1">
    <source>
        <dbReference type="ARBA" id="ARBA00006484"/>
    </source>
</evidence>
<accession>A0ABW8F4C7</accession>
<keyword evidence="4" id="KW-1185">Reference proteome</keyword>
<gene>
    <name evidence="3" type="ORF">ACIPEN_20100</name>
</gene>
<dbReference type="NCBIfam" id="NF005559">
    <property type="entry name" value="PRK07231.1"/>
    <property type="match status" value="1"/>
</dbReference>
<dbReference type="Gene3D" id="3.40.50.720">
    <property type="entry name" value="NAD(P)-binding Rossmann-like Domain"/>
    <property type="match status" value="1"/>
</dbReference>
<keyword evidence="3" id="KW-0560">Oxidoreductase</keyword>
<dbReference type="InterPro" id="IPR020904">
    <property type="entry name" value="Sc_DH/Rdtase_CS"/>
</dbReference>
<dbReference type="NCBIfam" id="NF009466">
    <property type="entry name" value="PRK12826.1-2"/>
    <property type="match status" value="1"/>
</dbReference>
<protein>
    <submittedName>
        <fullName evidence="3">SDR family NAD(P)-dependent oxidoreductase</fullName>
        <ecNumber evidence="3">1.1.1.-</ecNumber>
    </submittedName>
</protein>
<reference evidence="3 4" key="1">
    <citation type="submission" date="2024-10" db="EMBL/GenBank/DDBJ databases">
        <title>The Natural Products Discovery Center: Release of the First 8490 Sequenced Strains for Exploring Actinobacteria Biosynthetic Diversity.</title>
        <authorList>
            <person name="Kalkreuter E."/>
            <person name="Kautsar S.A."/>
            <person name="Yang D."/>
            <person name="Bader C.D."/>
            <person name="Teijaro C.N."/>
            <person name="Fluegel L."/>
            <person name="Davis C.M."/>
            <person name="Simpson J.R."/>
            <person name="Lauterbach L."/>
            <person name="Steele A.D."/>
            <person name="Gui C."/>
            <person name="Meng S."/>
            <person name="Li G."/>
            <person name="Viehrig K."/>
            <person name="Ye F."/>
            <person name="Su P."/>
            <person name="Kiefer A.F."/>
            <person name="Nichols A."/>
            <person name="Cepeda A.J."/>
            <person name="Yan W."/>
            <person name="Fan B."/>
            <person name="Jiang Y."/>
            <person name="Adhikari A."/>
            <person name="Zheng C.-J."/>
            <person name="Schuster L."/>
            <person name="Cowan T.M."/>
            <person name="Smanski M.J."/>
            <person name="Chevrette M.G."/>
            <person name="De Carvalho L.P.S."/>
            <person name="Shen B."/>
        </authorList>
    </citation>
    <scope>NUCLEOTIDE SEQUENCE [LARGE SCALE GENOMIC DNA]</scope>
    <source>
        <strain evidence="3 4">NPDC087045</strain>
    </source>
</reference>
<dbReference type="RefSeq" id="WP_402703000.1">
    <property type="nucleotide sequence ID" value="NZ_JBIUZV010000015.1"/>
</dbReference>
<dbReference type="PROSITE" id="PS00061">
    <property type="entry name" value="ADH_SHORT"/>
    <property type="match status" value="1"/>
</dbReference>
<dbReference type="GO" id="GO:0016491">
    <property type="term" value="F:oxidoreductase activity"/>
    <property type="evidence" value="ECO:0007669"/>
    <property type="project" value="UniProtKB-KW"/>
</dbReference>
<evidence type="ECO:0000313" key="3">
    <source>
        <dbReference type="EMBL" id="MFJ3048142.1"/>
    </source>
</evidence>
<evidence type="ECO:0000313" key="4">
    <source>
        <dbReference type="Proteomes" id="UP001617427"/>
    </source>
</evidence>
<dbReference type="PRINTS" id="PR00081">
    <property type="entry name" value="GDHRDH"/>
</dbReference>
<dbReference type="SMART" id="SM00822">
    <property type="entry name" value="PKS_KR"/>
    <property type="match status" value="1"/>
</dbReference>
<organism evidence="3 4">
    <name type="scientific">Herbaspirillum chlorophenolicum</name>
    <dbReference type="NCBI Taxonomy" id="211589"/>
    <lineage>
        <taxon>Bacteria</taxon>
        <taxon>Pseudomonadati</taxon>
        <taxon>Pseudomonadota</taxon>
        <taxon>Betaproteobacteria</taxon>
        <taxon>Burkholderiales</taxon>
        <taxon>Oxalobacteraceae</taxon>
        <taxon>Herbaspirillum</taxon>
    </lineage>
</organism>
<proteinExistence type="inferred from homology"/>
<dbReference type="PANTHER" id="PTHR42879:SF2">
    <property type="entry name" value="3-OXOACYL-[ACYL-CARRIER-PROTEIN] REDUCTASE FABG"/>
    <property type="match status" value="1"/>
</dbReference>
<dbReference type="InterPro" id="IPR036291">
    <property type="entry name" value="NAD(P)-bd_dom_sf"/>
</dbReference>
<comment type="similarity">
    <text evidence="1">Belongs to the short-chain dehydrogenases/reductases (SDR) family.</text>
</comment>
<evidence type="ECO:0000259" key="2">
    <source>
        <dbReference type="SMART" id="SM00822"/>
    </source>
</evidence>
<dbReference type="SUPFAM" id="SSF51735">
    <property type="entry name" value="NAD(P)-binding Rossmann-fold domains"/>
    <property type="match status" value="1"/>
</dbReference>
<dbReference type="PANTHER" id="PTHR42879">
    <property type="entry name" value="3-OXOACYL-(ACYL-CARRIER-PROTEIN) REDUCTASE"/>
    <property type="match status" value="1"/>
</dbReference>
<comment type="caution">
    <text evidence="3">The sequence shown here is derived from an EMBL/GenBank/DDBJ whole genome shotgun (WGS) entry which is preliminary data.</text>
</comment>
<sequence length="256" mass="26684">MNQSDSGARVALVTGGAMGIGAAICQQLAAKGHTVLVSDINLEAATKTAAALVEAGHKAAPLQMDVGNPDSIAKAFAAVEKDYGRCDVLVNNAGIAKTYPFLDFPIDNWVQTMNINVTGVLVAGQLAARLMLKNKWGRIVNISSISGIRAGAGRTAYGTSKSAVIGLTRQMAIELAEHGITVNSVAPGPVDTPMTQAIHSEETRQSYYRLVPMRRYGSTDEIAAAVTFLAGDESSYITGHVIPVDGGFVAGGVLEI</sequence>
<dbReference type="EMBL" id="JBIUZV010000015">
    <property type="protein sequence ID" value="MFJ3048142.1"/>
    <property type="molecule type" value="Genomic_DNA"/>
</dbReference>
<dbReference type="InterPro" id="IPR002347">
    <property type="entry name" value="SDR_fam"/>
</dbReference>